<feature type="region of interest" description="Disordered" evidence="2">
    <location>
        <begin position="34"/>
        <end position="71"/>
    </location>
</feature>
<gene>
    <name evidence="5" type="ORF">GYA93_01175</name>
</gene>
<evidence type="ECO:0000256" key="3">
    <source>
        <dbReference type="SAM" id="SignalP"/>
    </source>
</evidence>
<evidence type="ECO:0000256" key="2">
    <source>
        <dbReference type="SAM" id="MobiDB-lite"/>
    </source>
</evidence>
<keyword evidence="6" id="KW-1185">Reference proteome</keyword>
<dbReference type="EMBL" id="JAADZU010000002">
    <property type="protein sequence ID" value="NDK88200.1"/>
    <property type="molecule type" value="Genomic_DNA"/>
</dbReference>
<dbReference type="SMART" id="SM00062">
    <property type="entry name" value="PBPb"/>
    <property type="match status" value="1"/>
</dbReference>
<dbReference type="Pfam" id="PF00497">
    <property type="entry name" value="SBP_bac_3"/>
    <property type="match status" value="1"/>
</dbReference>
<accession>A0A7K3LJ03</accession>
<reference evidence="5 6" key="1">
    <citation type="submission" date="2020-01" db="EMBL/GenBank/DDBJ databases">
        <title>Investigation of new actinobacteria for the biodesulphurisation of diesel fuel.</title>
        <authorList>
            <person name="Athi Narayanan S.M."/>
        </authorList>
    </citation>
    <scope>NUCLEOTIDE SEQUENCE [LARGE SCALE GENOMIC DNA]</scope>
    <source>
        <strain evidence="5 6">213E</strain>
    </source>
</reference>
<feature type="chain" id="PRO_5029823234" evidence="3">
    <location>
        <begin position="35"/>
        <end position="324"/>
    </location>
</feature>
<dbReference type="SUPFAM" id="SSF53850">
    <property type="entry name" value="Periplasmic binding protein-like II"/>
    <property type="match status" value="1"/>
</dbReference>
<evidence type="ECO:0000259" key="4">
    <source>
        <dbReference type="SMART" id="SM00062"/>
    </source>
</evidence>
<dbReference type="Gene3D" id="3.40.190.10">
    <property type="entry name" value="Periplasmic binding protein-like II"/>
    <property type="match status" value="2"/>
</dbReference>
<dbReference type="PANTHER" id="PTHR35936">
    <property type="entry name" value="MEMBRANE-BOUND LYTIC MUREIN TRANSGLYCOSYLASE F"/>
    <property type="match status" value="1"/>
</dbReference>
<sequence>MRRFGDRAVTRTARLSAAGLAVLLAVAVAGCSSGGDDTSAGSSVTSGTVTSASGTSTSASGGESTTATRDDALAARVPEPIRSRGALIVGTAVPFAPGEFEKNGTVVGFDVDVIGEAATILGLRTDIRTTGFPSILPGVHDGTFDVGARLIFDTRPREEQVDMVTYFSGGTQWMQRAGSDVDPENSCGLRVAAETGTVQADTELPAKSSACETIGDQPIDVVGFDTLDQAVTALRDGAVDAISADSPVVAYAVARSSGALSVAGTPFDTEPYAFLVAKGSALAQPLRDAVQELLDSGRLSAIAHRWGLQDGLIATSTINGATES</sequence>
<organism evidence="5 6">
    <name type="scientific">Gordonia desulfuricans</name>
    <dbReference type="NCBI Taxonomy" id="89051"/>
    <lineage>
        <taxon>Bacteria</taxon>
        <taxon>Bacillati</taxon>
        <taxon>Actinomycetota</taxon>
        <taxon>Actinomycetes</taxon>
        <taxon>Mycobacteriales</taxon>
        <taxon>Gordoniaceae</taxon>
        <taxon>Gordonia</taxon>
    </lineage>
</organism>
<feature type="signal peptide" evidence="3">
    <location>
        <begin position="1"/>
        <end position="34"/>
    </location>
</feature>
<dbReference type="PROSITE" id="PS51257">
    <property type="entry name" value="PROKAR_LIPOPROTEIN"/>
    <property type="match status" value="1"/>
</dbReference>
<feature type="compositionally biased region" description="Low complexity" evidence="2">
    <location>
        <begin position="34"/>
        <end position="67"/>
    </location>
</feature>
<dbReference type="PANTHER" id="PTHR35936:SF17">
    <property type="entry name" value="ARGININE-BINDING EXTRACELLULAR PROTEIN ARTP"/>
    <property type="match status" value="1"/>
</dbReference>
<comment type="caution">
    <text evidence="5">The sequence shown here is derived from an EMBL/GenBank/DDBJ whole genome shotgun (WGS) entry which is preliminary data.</text>
</comment>
<evidence type="ECO:0000313" key="5">
    <source>
        <dbReference type="EMBL" id="NDK88200.1"/>
    </source>
</evidence>
<evidence type="ECO:0000313" key="6">
    <source>
        <dbReference type="Proteomes" id="UP000466307"/>
    </source>
</evidence>
<dbReference type="AlphaFoldDB" id="A0A7K3LJ03"/>
<evidence type="ECO:0000256" key="1">
    <source>
        <dbReference type="ARBA" id="ARBA00022729"/>
    </source>
</evidence>
<keyword evidence="1 3" id="KW-0732">Signal</keyword>
<dbReference type="InterPro" id="IPR001638">
    <property type="entry name" value="Solute-binding_3/MltF_N"/>
</dbReference>
<name>A0A7K3LJ03_9ACTN</name>
<feature type="domain" description="Solute-binding protein family 3/N-terminal" evidence="4">
    <location>
        <begin position="86"/>
        <end position="310"/>
    </location>
</feature>
<protein>
    <submittedName>
        <fullName evidence="5">Transporter substrate-binding domain-containing protein</fullName>
    </submittedName>
</protein>
<dbReference type="Proteomes" id="UP000466307">
    <property type="component" value="Unassembled WGS sequence"/>
</dbReference>
<proteinExistence type="predicted"/>